<gene>
    <name evidence="3" type="ORF">INF30_06900</name>
</gene>
<reference evidence="3 4" key="1">
    <citation type="submission" date="2020-10" db="EMBL/GenBank/DDBJ databases">
        <title>ChiBAC.</title>
        <authorList>
            <person name="Zenner C."/>
            <person name="Hitch T.C.A."/>
            <person name="Clavel T."/>
        </authorList>
    </citation>
    <scope>NUCLEOTIDE SEQUENCE [LARGE SCALE GENOMIC DNA]</scope>
    <source>
        <strain evidence="3 4">DSM 108991</strain>
    </source>
</reference>
<keyword evidence="1" id="KW-0378">Hydrolase</keyword>
<dbReference type="InterPro" id="IPR013785">
    <property type="entry name" value="Aldolase_TIM"/>
</dbReference>
<dbReference type="Gene3D" id="3.20.20.70">
    <property type="entry name" value="Aldolase class I"/>
    <property type="match status" value="1"/>
</dbReference>
<sequence>MKKEYYRIVVELESGEKVEFDGLEFEKEYTFETDTLCLNIDKKDFLEVNIKLNNKKDYIKTIAYKFVLCMKNYSKIIAPDSGRWFLRNTSLIDFWKSCKEFSSNIGDIKIPLFMFLRDDCYVGNAVGVIGQNKETKFKILEPESNRALNVHTGHIALEITKGDEHYPLHTAEYMEGIYYYNSSDNEKKAWMLVQREFSDMHRKRYKLEEQYSKNALEPMWCSWVDWDSKDINSKMLLENMEAGVELGIKNFIIDDGWYGNGLDSAYSVDMNIGDWEPDPQKIPDMKALVDKAHQLGAKPFIWCAPHAVAKNSKAYEKNYQYLLSDETGAPIMNEPQYYSYCFQCPESREIMADICVKLIEKWGFDGSKYDLFNWVPNIPCKNPNHKHDVSSMVEGLELTLKLIREKTSKIKPEHMVELKQNYGTVFNTQYGNLMRAGDSPFDLETNFQRTLHIQSYTPYALNDYQTFTENDTPENVACIIIKMLAAGVPAYGMNFAKLSSEVKEVIKYYNNLYSYNLESFKNSRIPLTPNYTAMFMNGTDTDYIFLLSQNEIAEFERDMLIFNGTYKEKLLLKNNGETSYFAITRNCSGKVVNKKTYDKELIEVEIPIGGSIQVLYEK</sequence>
<dbReference type="PANTHER" id="PTHR43053:SF3">
    <property type="entry name" value="ALPHA-GALACTOSIDASE C-RELATED"/>
    <property type="match status" value="1"/>
</dbReference>
<dbReference type="InterPro" id="IPR017853">
    <property type="entry name" value="GH"/>
</dbReference>
<keyword evidence="4" id="KW-1185">Reference proteome</keyword>
<keyword evidence="2" id="KW-0326">Glycosidase</keyword>
<dbReference type="InterPro" id="IPR050985">
    <property type="entry name" value="Alpha-glycosidase_related"/>
</dbReference>
<evidence type="ECO:0000256" key="1">
    <source>
        <dbReference type="ARBA" id="ARBA00022801"/>
    </source>
</evidence>
<name>A0ABR9RK59_9FIRM</name>
<comment type="caution">
    <text evidence="3">The sequence shown here is derived from an EMBL/GenBank/DDBJ whole genome shotgun (WGS) entry which is preliminary data.</text>
</comment>
<dbReference type="RefSeq" id="WP_226394690.1">
    <property type="nucleotide sequence ID" value="NZ_JADCKL010000004.1"/>
</dbReference>
<evidence type="ECO:0000256" key="2">
    <source>
        <dbReference type="ARBA" id="ARBA00023295"/>
    </source>
</evidence>
<dbReference type="PANTHER" id="PTHR43053">
    <property type="entry name" value="GLYCOSIDASE FAMILY 31"/>
    <property type="match status" value="1"/>
</dbReference>
<accession>A0ABR9RK59</accession>
<dbReference type="EMBL" id="JADCKL010000004">
    <property type="protein sequence ID" value="MBE5062987.1"/>
    <property type="molecule type" value="Genomic_DNA"/>
</dbReference>
<evidence type="ECO:0000313" key="3">
    <source>
        <dbReference type="EMBL" id="MBE5062987.1"/>
    </source>
</evidence>
<organism evidence="3 4">
    <name type="scientific">Claveliimonas monacensis</name>
    <dbReference type="NCBI Taxonomy" id="2779351"/>
    <lineage>
        <taxon>Bacteria</taxon>
        <taxon>Bacillati</taxon>
        <taxon>Bacillota</taxon>
        <taxon>Clostridia</taxon>
        <taxon>Lachnospirales</taxon>
        <taxon>Lachnospiraceae</taxon>
        <taxon>Claveliimonas</taxon>
    </lineage>
</organism>
<proteinExistence type="predicted"/>
<dbReference type="SUPFAM" id="SSF51445">
    <property type="entry name" value="(Trans)glycosidases"/>
    <property type="match status" value="1"/>
</dbReference>
<protein>
    <submittedName>
        <fullName evidence="3">Alpha-galactosidase</fullName>
    </submittedName>
</protein>
<evidence type="ECO:0000313" key="4">
    <source>
        <dbReference type="Proteomes" id="UP000758652"/>
    </source>
</evidence>
<dbReference type="Proteomes" id="UP000758652">
    <property type="component" value="Unassembled WGS sequence"/>
</dbReference>
<dbReference type="Pfam" id="PF02065">
    <property type="entry name" value="Melibiase"/>
    <property type="match status" value="1"/>
</dbReference>